<dbReference type="PANTHER" id="PTHR32170:SF3">
    <property type="entry name" value="PROTEASOME ACTIVATOR COMPLEX SUBUNIT 4"/>
    <property type="match status" value="1"/>
</dbReference>
<dbReference type="SUPFAM" id="SSF48371">
    <property type="entry name" value="ARM repeat"/>
    <property type="match status" value="1"/>
</dbReference>
<evidence type="ECO:0000259" key="13">
    <source>
        <dbReference type="Pfam" id="PF23096"/>
    </source>
</evidence>
<keyword evidence="6" id="KW-0227">DNA damage</keyword>
<dbReference type="Pfam" id="PF11919">
    <property type="entry name" value="PSME4_C"/>
    <property type="match status" value="1"/>
</dbReference>
<dbReference type="eggNOG" id="KOG1851">
    <property type="taxonomic scope" value="Eukaryota"/>
</dbReference>
<comment type="similarity">
    <text evidence="3">Belongs to the BLM10 family.</text>
</comment>
<organism evidence="14 15">
    <name type="scientific">Wickerhamomyces ciferrii (strain ATCC 14091 / BCRC 22168 / CBS 111 / JCM 3599 / NBRC 0793 / NRRL Y-1031 F-60-10)</name>
    <name type="common">Yeast</name>
    <name type="synonym">Pichia ciferrii</name>
    <dbReference type="NCBI Taxonomy" id="1206466"/>
    <lineage>
        <taxon>Eukaryota</taxon>
        <taxon>Fungi</taxon>
        <taxon>Dikarya</taxon>
        <taxon>Ascomycota</taxon>
        <taxon>Saccharomycotina</taxon>
        <taxon>Saccharomycetes</taxon>
        <taxon>Phaffomycetales</taxon>
        <taxon>Wickerhamomycetaceae</taxon>
        <taxon>Wickerhamomyces</taxon>
    </lineage>
</organism>
<dbReference type="EMBL" id="CAIF01000274">
    <property type="protein sequence ID" value="CCH46817.1"/>
    <property type="molecule type" value="Genomic_DNA"/>
</dbReference>
<dbReference type="InterPro" id="IPR055455">
    <property type="entry name" value="HEAT_PSME4"/>
</dbReference>
<reference evidence="14 15" key="1">
    <citation type="journal article" date="2012" name="Eukaryot. Cell">
        <title>Draft genome sequence of Wickerhamomyces ciferrii NRRL Y-1031 F-60-10.</title>
        <authorList>
            <person name="Schneider J."/>
            <person name="Andrea H."/>
            <person name="Blom J."/>
            <person name="Jaenicke S."/>
            <person name="Ruckert C."/>
            <person name="Schorsch C."/>
            <person name="Szczepanowski R."/>
            <person name="Farwick M."/>
            <person name="Goesmann A."/>
            <person name="Puhler A."/>
            <person name="Schaffer S."/>
            <person name="Tauch A."/>
            <person name="Kohler T."/>
            <person name="Brinkrolf K."/>
        </authorList>
    </citation>
    <scope>NUCLEOTIDE SEQUENCE [LARGE SCALE GENOMIC DNA]</scope>
    <source>
        <strain evidence="15">ATCC 14091 / BCRC 22168 / CBS 111 / JCM 3599 / NBRC 0793 / NRRL Y-1031 F-60-10</strain>
    </source>
</reference>
<comment type="caution">
    <text evidence="14">The sequence shown here is derived from an EMBL/GenBank/DDBJ whole genome shotgun (WGS) entry which is preliminary data.</text>
</comment>
<feature type="domain" description="Proteasome activator Blm10 N-terminal" evidence="12">
    <location>
        <begin position="72"/>
        <end position="149"/>
    </location>
</feature>
<dbReference type="Pfam" id="PF23096">
    <property type="entry name" value="HEAT_PSME4"/>
    <property type="match status" value="1"/>
</dbReference>
<accession>K0KXQ2</accession>
<dbReference type="Pfam" id="PF16547">
    <property type="entry name" value="BLM10_N"/>
    <property type="match status" value="1"/>
</dbReference>
<keyword evidence="7" id="KW-0234">DNA repair</keyword>
<evidence type="ECO:0000259" key="12">
    <source>
        <dbReference type="Pfam" id="PF16547"/>
    </source>
</evidence>
<evidence type="ECO:0000256" key="6">
    <source>
        <dbReference type="ARBA" id="ARBA00022763"/>
    </source>
</evidence>
<evidence type="ECO:0000256" key="5">
    <source>
        <dbReference type="ARBA" id="ARBA00022737"/>
    </source>
</evidence>
<evidence type="ECO:0000259" key="10">
    <source>
        <dbReference type="Pfam" id="PF11919"/>
    </source>
</evidence>
<keyword evidence="5" id="KW-0677">Repeat</keyword>
<name>K0KXQ2_WICCF</name>
<evidence type="ECO:0000259" key="11">
    <source>
        <dbReference type="Pfam" id="PF16507"/>
    </source>
</evidence>
<dbReference type="HOGENOM" id="CLU_000772_0_0_1"/>
<dbReference type="GO" id="GO:0000502">
    <property type="term" value="C:proteasome complex"/>
    <property type="evidence" value="ECO:0007669"/>
    <property type="project" value="UniProtKB-KW"/>
</dbReference>
<dbReference type="InterPro" id="IPR021843">
    <property type="entry name" value="PSME4_C"/>
</dbReference>
<keyword evidence="4" id="KW-0963">Cytoplasm</keyword>
<evidence type="ECO:0000256" key="2">
    <source>
        <dbReference type="ARBA" id="ARBA00004496"/>
    </source>
</evidence>
<dbReference type="InParanoid" id="K0KXQ2"/>
<dbReference type="GO" id="GO:0005634">
    <property type="term" value="C:nucleus"/>
    <property type="evidence" value="ECO:0007669"/>
    <property type="project" value="UniProtKB-SubCell"/>
</dbReference>
<evidence type="ECO:0000313" key="14">
    <source>
        <dbReference type="EMBL" id="CCH46817.1"/>
    </source>
</evidence>
<dbReference type="InterPro" id="IPR032430">
    <property type="entry name" value="Blm10_mid"/>
</dbReference>
<dbReference type="GO" id="GO:0005829">
    <property type="term" value="C:cytosol"/>
    <property type="evidence" value="ECO:0007669"/>
    <property type="project" value="TreeGrafter"/>
</dbReference>
<dbReference type="Pfam" id="PF16507">
    <property type="entry name" value="HEAT_PSME4_mid"/>
    <property type="match status" value="1"/>
</dbReference>
<evidence type="ECO:0000256" key="9">
    <source>
        <dbReference type="SAM" id="MobiDB-lite"/>
    </source>
</evidence>
<dbReference type="STRING" id="1206466.K0KXQ2"/>
<feature type="domain" description="Proteasome activator Blm10 middle HEAT repeats region" evidence="11">
    <location>
        <begin position="477"/>
        <end position="995"/>
    </location>
</feature>
<dbReference type="FunCoup" id="K0KXQ2">
    <property type="interactions" value="361"/>
</dbReference>
<evidence type="ECO:0000256" key="3">
    <source>
        <dbReference type="ARBA" id="ARBA00005739"/>
    </source>
</evidence>
<protein>
    <submittedName>
        <fullName evidence="14">Proteasome activator BLM10</fullName>
    </submittedName>
</protein>
<dbReference type="InterPro" id="IPR016024">
    <property type="entry name" value="ARM-type_fold"/>
</dbReference>
<evidence type="ECO:0000256" key="8">
    <source>
        <dbReference type="ARBA" id="ARBA00023242"/>
    </source>
</evidence>
<dbReference type="GO" id="GO:0016504">
    <property type="term" value="F:peptidase activator activity"/>
    <property type="evidence" value="ECO:0007669"/>
    <property type="project" value="InterPro"/>
</dbReference>
<proteinExistence type="inferred from homology"/>
<feature type="region of interest" description="Disordered" evidence="9">
    <location>
        <begin position="47"/>
        <end position="66"/>
    </location>
</feature>
<feature type="domain" description="Proteasome activator complex subunit 4 C-terminal" evidence="10">
    <location>
        <begin position="2023"/>
        <end position="2110"/>
    </location>
</feature>
<gene>
    <name evidence="14" type="primary">BLM3</name>
    <name evidence="14" type="ORF">BN7_6416</name>
</gene>
<keyword evidence="15" id="KW-1185">Reference proteome</keyword>
<dbReference type="InterPro" id="IPR032372">
    <property type="entry name" value="Blm10_N"/>
</dbReference>
<feature type="compositionally biased region" description="Acidic residues" evidence="9">
    <location>
        <begin position="183"/>
        <end position="194"/>
    </location>
</feature>
<dbReference type="InterPro" id="IPR035309">
    <property type="entry name" value="PSME4"/>
</dbReference>
<evidence type="ECO:0000256" key="1">
    <source>
        <dbReference type="ARBA" id="ARBA00004123"/>
    </source>
</evidence>
<feature type="domain" description="Proteasome activator complex subunit 4-like HEAT repeat-like" evidence="13">
    <location>
        <begin position="1542"/>
        <end position="1740"/>
    </location>
</feature>
<evidence type="ECO:0000256" key="4">
    <source>
        <dbReference type="ARBA" id="ARBA00022490"/>
    </source>
</evidence>
<dbReference type="PANTHER" id="PTHR32170">
    <property type="entry name" value="PROTEASOME ACTIVATOR COMPLEX SUBUNIT 4"/>
    <property type="match status" value="1"/>
</dbReference>
<sequence>MSQNINAPIPLRNKALLNIATDQSKPIRPASSLDSSSQAKKARLETKRLTPDPFGVKQKQDGNIPDSEDELLKKRLKHYGLDYPDNYEDYLKESLNKDSKFYARDEARKLDLKKLLPYNTESHKDQAKYLTQILVHLYIAIKSSDLEGLVSISTKDLAAVKNDIELALDTDFYNTDLSFDYENDEENDDADQDDENSKSSGVIGKILPRSATIISVNHWTNELKTCLKAKFDIPLKLRASLAKVYYYLSLAKGQSINSQLFIDVFVKLTYKYRDQLVENNLLVLNHKPLLELIVDFFPDVDPTYDIYNPTTNESDKKVFNNTMRLALNSNYFFEPKSMREIYEFTLSRFSIPTAFLSLTVLCNTLPVFITKDDSILNYVSSLFYFWSNNTSIKALDVNIIDLLGRISRTVYSHVSSGTIDITLGDYGIYTEGQIDFMLNKIQNNLRNDFKVSTFYGLARILVYSINNQSFQNFYKKLDILLKSIETFAHPSNTGSWSVLIARFCHRFIKQYHKRHMLEKTSENQLPEGLKLTTETNAKIIDLFREVVLLGSQAKRDSICNYYIASLGYLTDLEAKNKFILVNQVLVDLYDALTDQFINSSHRIIVSLKQFTEVSRFMIHDKVYRVHMTNLLSLLLTKIGNNDLDLTNNVFNTLVTVGSLIPFKDLSTEDDYVSFESTTIGFIQDHLFFLKENPLDEFVVDETTIHNAYIASSKAFPDITKGFVDKLFFLLEADLNERLVFKVTQSLLILSQSFSPEIFNLFANILQEKFHQGDFYDMNDNEALLSNIYGTLVKYDNSRFDYYFNLLADLIEEEIEQGAGSVRNNTSSIRSGDKKLVVYLALIAEILSVSNNKVLDHKEKFMNLAQLLYEKIRNPSLHGLASNIIHKTLSNLTGLRLVESSLFRKEQNINYEEYWGGKQFDDDRFNSENLKFDWYVPGNAEVSFAVELFETITVETLSKLEELTTNSTISGLEFSDEFTKHLLYISSSLSGNSILFDPDYNNDHSDKNETFNATTLQRKLLILKSLRASRSDEREFNIDIEEITKHHEGDDQVSDRPLNESYRSDIKEDFKDFNGVVNGVAYDVEGINIEDEVPSSRLLTPMAQHDSDLTSIMNSSVAFRELRIYNCNYFFGSNSLEKKSYTNYGHIHQLRALVGHGLHKAYEYLTKSEADNVHLFQALLHTLETYFCDVGKVSTIDFEDELFIDYTFLKRVQSIGNYSKPFTRSCLGARIEKYHRQRVILHSTNRFQTKLDKILLRDIVELATSAYANIYQPGQMTMIETMKKLIGSYNLILSLVFENIESAIADKDFKRVEAGLRIFRLKKIHNKLLSDYVNIGKVTDILSRCLLIDNLEVNFLAQKGFNDFSTAIKIPSAIALFESDEIDKAIRPPDKCIDLEIQTVKAAKDAKRSFYMNKIDDLQEYLIKAESENEHWKLSLLYLKFLTNIQNYYEVPAKKKVLELLIQKSQYHHPALVRLCIRASTKIFDKIVRFAIFRYDLLNSFNNKYGREGMVQIDTRHGFSDKFKAEMNNFESPNYYIDGRAFKGWLFWSDHIQAIDPNKAAVDVKFNDEDIESLKLFGSLITKDWVSSVIKTLMQDNETKGIFQSIDVFLFSTIVHLISLKFTKISYQELLHLIVEHYDKDEKASVIVVAEIVCGLLVATNHTTHEDVQARDSFLSPFLDLVLTNDLAPDTSGVWNIVFWWIPSRIDVRRIPILAEKVERLETVIDVNSDLAFIQSARINFTKSYLASLGWRFNGAESIFDKLLFEHPYQLVRDQVGGLVATLAFTIFRESYDNLDGFLQAQQSNELGVLTYETPQTFDNRIKKLFDHAEELRKETTELTTQEALKSNYFYISSTILRWLEDALSGVFSVALSPFVKSHITPFLSKLESNRELCKLAGINPGYVYHNLADISYRPEILPAIIDVTERDNSTIHQVLLQLSFIETFFSRQLLQLTDSQKHQLLSRVDKMLFHSNVEVRHKAANVLSGFIHSSLGFDGVKEFTDKYSKVLTKRRAKNKKFTNEETIKLHGSAIGLGALISAYPYVSPPPKWLPEQISILSKAVSHPGIIGKSAKDILSTFKKIRSDTWHIDRLSFTEDQLEDLEGVLWRSYFA</sequence>
<keyword evidence="8" id="KW-0539">Nucleus</keyword>
<dbReference type="Proteomes" id="UP000009328">
    <property type="component" value="Unassembled WGS sequence"/>
</dbReference>
<dbReference type="GO" id="GO:0010499">
    <property type="term" value="P:proteasomal ubiquitin-independent protein catabolic process"/>
    <property type="evidence" value="ECO:0007669"/>
    <property type="project" value="TreeGrafter"/>
</dbReference>
<comment type="subcellular location">
    <subcellularLocation>
        <location evidence="2">Cytoplasm</location>
    </subcellularLocation>
    <subcellularLocation>
        <location evidence="1">Nucleus</location>
    </subcellularLocation>
</comment>
<evidence type="ECO:0000256" key="7">
    <source>
        <dbReference type="ARBA" id="ARBA00023204"/>
    </source>
</evidence>
<dbReference type="GO" id="GO:0070628">
    <property type="term" value="F:proteasome binding"/>
    <property type="evidence" value="ECO:0007669"/>
    <property type="project" value="InterPro"/>
</dbReference>
<evidence type="ECO:0000313" key="15">
    <source>
        <dbReference type="Proteomes" id="UP000009328"/>
    </source>
</evidence>
<feature type="region of interest" description="Disordered" evidence="9">
    <location>
        <begin position="183"/>
        <end position="202"/>
    </location>
</feature>
<keyword evidence="14" id="KW-0647">Proteasome</keyword>
<dbReference type="Gene3D" id="1.10.287.2210">
    <property type="match status" value="1"/>
</dbReference>
<dbReference type="GO" id="GO:0006281">
    <property type="term" value="P:DNA repair"/>
    <property type="evidence" value="ECO:0007669"/>
    <property type="project" value="UniProtKB-KW"/>
</dbReference>